<sequence>MTGSSATFAAVLMATLGASQGVVRISEVASQGIFDVCGGKATVPGDQYVELHNSGVSEQSLEGYVLYDDKGPTGTEAYTFTGEVIAAKSFKVVCRGTEFQFGIGDTDTIGLQDAVGTQISTSGVLPGFGDLTHTYQHNSGAGKFLYAAPTPGAQNKFQADEVVINEVASESVNNVCKGKDFVELANIGSNVADISNWLIHDDRGHGKNGTEEYIFAADTKMAPQSFMLLCNNKETFRFGIAGRDTITLVDANKQVVSTPGPLQGSGQSTNTSTYQRRSDGTYAYSFPSPEFANTFSSEIEKPVVINELSTTGTYKTCGGSQDAGGNQYIELLNTGDEEVDLTGYRMFDDKGPLSSTVHTFDNVTMAAGEYLFICGSGKKGNFQFGIGGRDTITLTEPNDDIVSTTGVLQNQFTTDLSYQRRNDGTYTFAIPSPGNENVIISDYADDIFINEISDTGTYNVCGGDDKTPGADFIEFGNKAKTAIDVGGFIIIDDDTDFSHKNAGVIPSGTIIKPESFLIFCADKDFNFGIAGRDQVSILDNHGTLLSSSKLEGQGTPDMSFSRTGDGEFVYATPTPGGKNMPDEKSGKPGSSAASTRSVRSALSALFVAISISKFLF</sequence>
<organism evidence="4">
    <name type="scientific">Attheya septentrionalis</name>
    <dbReference type="NCBI Taxonomy" id="420275"/>
    <lineage>
        <taxon>Eukaryota</taxon>
        <taxon>Sar</taxon>
        <taxon>Stramenopiles</taxon>
        <taxon>Ochrophyta</taxon>
        <taxon>Bacillariophyta</taxon>
        <taxon>Coscinodiscophyceae</taxon>
        <taxon>Chaetocerotophycidae</taxon>
        <taxon>Chaetocerotales</taxon>
        <taxon>Attheyaceae</taxon>
        <taxon>Attheya</taxon>
    </lineage>
</organism>
<dbReference type="InterPro" id="IPR036415">
    <property type="entry name" value="Lamin_tail_dom_sf"/>
</dbReference>
<dbReference type="Gene3D" id="2.60.40.1260">
    <property type="entry name" value="Lamin Tail domain"/>
    <property type="match status" value="3"/>
</dbReference>
<feature type="compositionally biased region" description="Polar residues" evidence="1">
    <location>
        <begin position="548"/>
        <end position="562"/>
    </location>
</feature>
<dbReference type="PROSITE" id="PS51841">
    <property type="entry name" value="LTD"/>
    <property type="match status" value="3"/>
</dbReference>
<name>A0A7S2XSX0_9STRA</name>
<dbReference type="SUPFAM" id="SSF74853">
    <property type="entry name" value="Lamin A/C globular tail domain"/>
    <property type="match status" value="4"/>
</dbReference>
<feature type="signal peptide" evidence="2">
    <location>
        <begin position="1"/>
        <end position="21"/>
    </location>
</feature>
<evidence type="ECO:0000256" key="1">
    <source>
        <dbReference type="SAM" id="MobiDB-lite"/>
    </source>
</evidence>
<feature type="domain" description="LTD" evidence="3">
    <location>
        <begin position="287"/>
        <end position="492"/>
    </location>
</feature>
<evidence type="ECO:0000256" key="2">
    <source>
        <dbReference type="SAM" id="SignalP"/>
    </source>
</evidence>
<dbReference type="Pfam" id="PF00932">
    <property type="entry name" value="LTD"/>
    <property type="match status" value="2"/>
</dbReference>
<reference evidence="4" key="1">
    <citation type="submission" date="2021-01" db="EMBL/GenBank/DDBJ databases">
        <authorList>
            <person name="Corre E."/>
            <person name="Pelletier E."/>
            <person name="Niang G."/>
            <person name="Scheremetjew M."/>
            <person name="Finn R."/>
            <person name="Kale V."/>
            <person name="Holt S."/>
            <person name="Cochrane G."/>
            <person name="Meng A."/>
            <person name="Brown T."/>
            <person name="Cohen L."/>
        </authorList>
    </citation>
    <scope>NUCLEOTIDE SEQUENCE</scope>
    <source>
        <strain evidence="4">CCMP2084</strain>
    </source>
</reference>
<keyword evidence="2" id="KW-0732">Signal</keyword>
<dbReference type="EMBL" id="HBHQ01028419">
    <property type="protein sequence ID" value="CAD9827434.1"/>
    <property type="molecule type" value="Transcribed_RNA"/>
</dbReference>
<feature type="region of interest" description="Disordered" evidence="1">
    <location>
        <begin position="548"/>
        <end position="593"/>
    </location>
</feature>
<feature type="domain" description="LTD" evidence="3">
    <location>
        <begin position="142"/>
        <end position="269"/>
    </location>
</feature>
<feature type="chain" id="PRO_5030957204" description="LTD domain-containing protein" evidence="2">
    <location>
        <begin position="22"/>
        <end position="616"/>
    </location>
</feature>
<feature type="domain" description="LTD" evidence="3">
    <location>
        <begin position="4"/>
        <end position="137"/>
    </location>
</feature>
<protein>
    <recommendedName>
        <fullName evidence="3">LTD domain-containing protein</fullName>
    </recommendedName>
</protein>
<dbReference type="InterPro" id="IPR001322">
    <property type="entry name" value="Lamin_tail_dom"/>
</dbReference>
<accession>A0A7S2XSX0</accession>
<gene>
    <name evidence="4" type="ORF">ASEP1449_LOCUS19268</name>
</gene>
<evidence type="ECO:0000259" key="3">
    <source>
        <dbReference type="PROSITE" id="PS51841"/>
    </source>
</evidence>
<dbReference type="AlphaFoldDB" id="A0A7S2XSX0"/>
<proteinExistence type="predicted"/>
<evidence type="ECO:0000313" key="4">
    <source>
        <dbReference type="EMBL" id="CAD9827434.1"/>
    </source>
</evidence>